<dbReference type="PROSITE" id="PS51523">
    <property type="entry name" value="ZF_HD_DIMER"/>
    <property type="match status" value="1"/>
</dbReference>
<reference evidence="3" key="1">
    <citation type="journal article" date="2012" name="Nature">
        <title>The tomato genome sequence provides insights into fleshy fruit evolution.</title>
        <authorList>
            <consortium name="Tomato Genome Consortium"/>
        </authorList>
    </citation>
    <scope>NUCLEOTIDE SEQUENCE [LARGE SCALE GENOMIC DNA]</scope>
    <source>
        <strain evidence="3">cv. Heinz 1706</strain>
    </source>
</reference>
<dbReference type="GO" id="GO:0005634">
    <property type="term" value="C:nucleus"/>
    <property type="evidence" value="ECO:0000318"/>
    <property type="project" value="GO_Central"/>
</dbReference>
<proteinExistence type="predicted"/>
<feature type="region of interest" description="Disordered" evidence="1">
    <location>
        <begin position="81"/>
        <end position="101"/>
    </location>
</feature>
<sequence length="229" mass="25789">MANMLRANQGARAICKPKDLIVYRDCNHSVLPSVSVVDSCQAFASGGPIGSMESFQCQFCHCHQNVHRWLDVNNHQIAPPPAQQQTVTQRDVKPEVSSNTTNANRLGRINAQIFDSLAVSIELAESIMARATENWVNCNNKDVGNKSKKSWDEHVAEEYEKEQPQILANQLELTLNMRSQNGKNKKIKKDEDEKPDGFELYIKTKSKAIKKLQIAQAENNVFGQSYYPN</sequence>
<dbReference type="GO" id="GO:0003700">
    <property type="term" value="F:DNA-binding transcription factor activity"/>
    <property type="evidence" value="ECO:0000318"/>
    <property type="project" value="GO_Central"/>
</dbReference>
<dbReference type="EnsemblPlants" id="Solyc01g014970.1.1">
    <property type="protein sequence ID" value="Solyc01g014970.1.1"/>
    <property type="gene ID" value="Solyc01g014970.1"/>
</dbReference>
<dbReference type="SMR" id="K4AUD1"/>
<evidence type="ECO:0000256" key="1">
    <source>
        <dbReference type="SAM" id="MobiDB-lite"/>
    </source>
</evidence>
<organism evidence="3">
    <name type="scientific">Solanum lycopersicum</name>
    <name type="common">Tomato</name>
    <name type="synonym">Lycopersicon esculentum</name>
    <dbReference type="NCBI Taxonomy" id="4081"/>
    <lineage>
        <taxon>Eukaryota</taxon>
        <taxon>Viridiplantae</taxon>
        <taxon>Streptophyta</taxon>
        <taxon>Embryophyta</taxon>
        <taxon>Tracheophyta</taxon>
        <taxon>Spermatophyta</taxon>
        <taxon>Magnoliopsida</taxon>
        <taxon>eudicotyledons</taxon>
        <taxon>Gunneridae</taxon>
        <taxon>Pentapetalae</taxon>
        <taxon>asterids</taxon>
        <taxon>lamiids</taxon>
        <taxon>Solanales</taxon>
        <taxon>Solanaceae</taxon>
        <taxon>Solanoideae</taxon>
        <taxon>Solaneae</taxon>
        <taxon>Solanum</taxon>
        <taxon>Solanum subgen. Lycopersicon</taxon>
    </lineage>
</organism>
<feature type="domain" description="ZF-HD dimerization-type" evidence="2">
    <location>
        <begin position="23"/>
        <end position="70"/>
    </location>
</feature>
<dbReference type="HOGENOM" id="CLU_089486_0_0_1"/>
<dbReference type="GO" id="GO:0000976">
    <property type="term" value="F:transcription cis-regulatory region binding"/>
    <property type="evidence" value="ECO:0000318"/>
    <property type="project" value="GO_Central"/>
</dbReference>
<dbReference type="InterPro" id="IPR006456">
    <property type="entry name" value="ZF_HD_homeobox_Cys/His_dimer"/>
</dbReference>
<dbReference type="OMA" id="ARAICKP"/>
<evidence type="ECO:0000313" key="3">
    <source>
        <dbReference type="EnsemblPlants" id="Solyc01g014970.1.1"/>
    </source>
</evidence>
<dbReference type="AlphaFoldDB" id="K4AUD1"/>
<protein>
    <recommendedName>
        <fullName evidence="2">ZF-HD dimerization-type domain-containing protein</fullName>
    </recommendedName>
</protein>
<dbReference type="InParanoid" id="K4AUD1"/>
<dbReference type="Pfam" id="PF04770">
    <property type="entry name" value="ZF-HD_dimer"/>
    <property type="match status" value="1"/>
</dbReference>
<keyword evidence="4" id="KW-1185">Reference proteome</keyword>
<reference evidence="3" key="2">
    <citation type="submission" date="2015-06" db="UniProtKB">
        <authorList>
            <consortium name="EnsemblPlants"/>
        </authorList>
    </citation>
    <scope>IDENTIFICATION</scope>
    <source>
        <strain evidence="3">cv. Heinz 1706</strain>
    </source>
</reference>
<name>K4AUD1_SOLLC</name>
<dbReference type="Gramene" id="Solyc01g014970.1.1">
    <property type="protein sequence ID" value="Solyc01g014970.1.1"/>
    <property type="gene ID" value="Solyc01g014970.1"/>
</dbReference>
<dbReference type="GO" id="GO:0006355">
    <property type="term" value="P:regulation of DNA-templated transcription"/>
    <property type="evidence" value="ECO:0000318"/>
    <property type="project" value="GO_Central"/>
</dbReference>
<evidence type="ECO:0000259" key="2">
    <source>
        <dbReference type="PROSITE" id="PS51523"/>
    </source>
</evidence>
<evidence type="ECO:0000313" key="4">
    <source>
        <dbReference type="Proteomes" id="UP000004994"/>
    </source>
</evidence>
<dbReference type="STRING" id="4081.K4AUD1"/>
<dbReference type="PaxDb" id="4081-Solyc01g014970.1.1"/>
<accession>K4AUD1</accession>
<dbReference type="Proteomes" id="UP000004994">
    <property type="component" value="Chromosome 1"/>
</dbReference>